<keyword evidence="1" id="KW-0167">Capsid protein</keyword>
<dbReference type="RefSeq" id="WP_160839349.1">
    <property type="nucleotide sequence ID" value="NZ_WMET01000005.1"/>
</dbReference>
<evidence type="ECO:0000313" key="1">
    <source>
        <dbReference type="EMBL" id="MYL21552.1"/>
    </source>
</evidence>
<proteinExistence type="predicted"/>
<organism evidence="1 2">
    <name type="scientific">Halobacillus litoralis</name>
    <dbReference type="NCBI Taxonomy" id="45668"/>
    <lineage>
        <taxon>Bacteria</taxon>
        <taxon>Bacillati</taxon>
        <taxon>Bacillota</taxon>
        <taxon>Bacilli</taxon>
        <taxon>Bacillales</taxon>
        <taxon>Bacillaceae</taxon>
        <taxon>Halobacillus</taxon>
    </lineage>
</organism>
<dbReference type="EMBL" id="WMET01000005">
    <property type="protein sequence ID" value="MYL21552.1"/>
    <property type="molecule type" value="Genomic_DNA"/>
</dbReference>
<dbReference type="Pfam" id="PF10612">
    <property type="entry name" value="Spore-coat_CotZ"/>
    <property type="match status" value="1"/>
</dbReference>
<dbReference type="Proteomes" id="UP000460949">
    <property type="component" value="Unassembled WGS sequence"/>
</dbReference>
<dbReference type="AlphaFoldDB" id="A0A845DZ07"/>
<dbReference type="InterPro" id="IPR019593">
    <property type="entry name" value="Spore_coat_protein_Z/Y"/>
</dbReference>
<name>A0A845DZ07_9BACI</name>
<sequence>MSYDYESSSYSYDHKHKDHCGKSKKMKHYKNCVEDVLEAIVYAQDKVEDDSCHTSCQQSIDSLLGDRKVKKNTVPVILYCGCDPFKGTGVTTYSCHAEKETFKCVHTHLFKVKDVHKGCAVLELLVFKSDWKSDGKHRHSACSQIDGKAVRDLVGTGICITVDLSCFCAVTCLPAVRLH</sequence>
<protein>
    <submittedName>
        <fullName evidence="1">Spore coat protein</fullName>
    </submittedName>
</protein>
<keyword evidence="1" id="KW-0946">Virion</keyword>
<comment type="caution">
    <text evidence="1">The sequence shown here is derived from an EMBL/GenBank/DDBJ whole genome shotgun (WGS) entry which is preliminary data.</text>
</comment>
<gene>
    <name evidence="1" type="ORF">GLW04_16735</name>
</gene>
<reference evidence="1 2" key="1">
    <citation type="submission" date="2019-11" db="EMBL/GenBank/DDBJ databases">
        <title>Genome sequences of 17 halophilic strains isolated from different environments.</title>
        <authorList>
            <person name="Furrow R.E."/>
        </authorList>
    </citation>
    <scope>NUCLEOTIDE SEQUENCE [LARGE SCALE GENOMIC DNA]</scope>
    <source>
        <strain evidence="1 2">22511_23_Filter</strain>
    </source>
</reference>
<evidence type="ECO:0000313" key="2">
    <source>
        <dbReference type="Proteomes" id="UP000460949"/>
    </source>
</evidence>
<dbReference type="OrthoDB" id="1655185at2"/>
<accession>A0A845DZ07</accession>